<comment type="caution">
    <text evidence="1">The sequence shown here is derived from an EMBL/GenBank/DDBJ whole genome shotgun (WGS) entry which is preliminary data.</text>
</comment>
<evidence type="ECO:0008006" key="3">
    <source>
        <dbReference type="Google" id="ProtNLM"/>
    </source>
</evidence>
<dbReference type="AlphaFoldDB" id="A0A364XTB8"/>
<dbReference type="Proteomes" id="UP000251889">
    <property type="component" value="Unassembled WGS sequence"/>
</dbReference>
<organism evidence="1 2">
    <name type="scientific">Pseudochryseolinea flava</name>
    <dbReference type="NCBI Taxonomy" id="2059302"/>
    <lineage>
        <taxon>Bacteria</taxon>
        <taxon>Pseudomonadati</taxon>
        <taxon>Bacteroidota</taxon>
        <taxon>Cytophagia</taxon>
        <taxon>Cytophagales</taxon>
        <taxon>Fulvivirgaceae</taxon>
        <taxon>Pseudochryseolinea</taxon>
    </lineage>
</organism>
<dbReference type="Gene3D" id="3.10.490.10">
    <property type="entry name" value="Gamma-glutamyl cyclotransferase-like"/>
    <property type="match status" value="1"/>
</dbReference>
<dbReference type="RefSeq" id="WP_112750182.1">
    <property type="nucleotide sequence ID" value="NZ_QMFY01000035.1"/>
</dbReference>
<dbReference type="EMBL" id="QMFY01000035">
    <property type="protein sequence ID" value="RAV97609.1"/>
    <property type="molecule type" value="Genomic_DNA"/>
</dbReference>
<sequence length="231" mass="26941">MNIVSHLLRKVLYKFGFTFLTKNEYIWYASYGSNCFRERFYCYLRGGQTDGNSTVYPGCSDKSLPLDERNLLIPHALYFAKQSASWENGGVGFIRHQKNENEKTFGKMYLITKNQFGEIVKQETKREENLTIDFVKAQQQETLLILERSWYGMLLYLGTAANYPIFTFTNSSDSQPFVKPSSRYLKTISKGIQKNFDLNPDELVDYFISRPGISDNYTRQEIQEIVRTIKI</sequence>
<evidence type="ECO:0000313" key="2">
    <source>
        <dbReference type="Proteomes" id="UP000251889"/>
    </source>
</evidence>
<gene>
    <name evidence="1" type="ORF">DQQ10_27570</name>
</gene>
<dbReference type="OrthoDB" id="8538589at2"/>
<reference evidence="1 2" key="1">
    <citation type="submission" date="2018-06" db="EMBL/GenBank/DDBJ databases">
        <title>Chryseolinea flavus sp. nov., a member of the phylum Bacteroidetes isolated from soil.</title>
        <authorList>
            <person name="Li Y."/>
            <person name="Wang J."/>
        </authorList>
    </citation>
    <scope>NUCLEOTIDE SEQUENCE [LARGE SCALE GENOMIC DNA]</scope>
    <source>
        <strain evidence="1 2">SDU1-6</strain>
    </source>
</reference>
<protein>
    <recommendedName>
        <fullName evidence="3">Gamma-glutamylcyclotransferase</fullName>
    </recommendedName>
</protein>
<proteinExistence type="predicted"/>
<evidence type="ECO:0000313" key="1">
    <source>
        <dbReference type="EMBL" id="RAV97609.1"/>
    </source>
</evidence>
<keyword evidence="2" id="KW-1185">Reference proteome</keyword>
<accession>A0A364XTB8</accession>
<name>A0A364XTB8_9BACT</name>